<dbReference type="GO" id="GO:0005615">
    <property type="term" value="C:extracellular space"/>
    <property type="evidence" value="ECO:0007669"/>
    <property type="project" value="TreeGrafter"/>
</dbReference>
<dbReference type="InterPro" id="IPR051217">
    <property type="entry name" value="Insect_Cuticle_Struc_Prot"/>
</dbReference>
<dbReference type="GO" id="GO:0031012">
    <property type="term" value="C:extracellular matrix"/>
    <property type="evidence" value="ECO:0007669"/>
    <property type="project" value="TreeGrafter"/>
</dbReference>
<keyword evidence="1 2" id="KW-0193">Cuticle</keyword>
<evidence type="ECO:0000313" key="4">
    <source>
        <dbReference type="EMBL" id="KAK9739573.1"/>
    </source>
</evidence>
<reference evidence="4 5" key="1">
    <citation type="journal article" date="2024" name="BMC Genomics">
        <title>De novo assembly and annotation of Popillia japonica's genome with initial clues to its potential as an invasive pest.</title>
        <authorList>
            <person name="Cucini C."/>
            <person name="Boschi S."/>
            <person name="Funari R."/>
            <person name="Cardaioli E."/>
            <person name="Iannotti N."/>
            <person name="Marturano G."/>
            <person name="Paoli F."/>
            <person name="Bruttini M."/>
            <person name="Carapelli A."/>
            <person name="Frati F."/>
            <person name="Nardi F."/>
        </authorList>
    </citation>
    <scope>NUCLEOTIDE SEQUENCE [LARGE SCALE GENOMIC DNA]</scope>
    <source>
        <strain evidence="4">DMR45628</strain>
    </source>
</reference>
<evidence type="ECO:0000313" key="5">
    <source>
        <dbReference type="Proteomes" id="UP001458880"/>
    </source>
</evidence>
<feature type="signal peptide" evidence="3">
    <location>
        <begin position="1"/>
        <end position="17"/>
    </location>
</feature>
<feature type="chain" id="PRO_5043889636" evidence="3">
    <location>
        <begin position="18"/>
        <end position="127"/>
    </location>
</feature>
<keyword evidence="3" id="KW-0732">Signal</keyword>
<dbReference type="PANTHER" id="PTHR12236:SF76">
    <property type="entry name" value="ADULT-SPECIFIC CUTICULAR PROTEIN ACP-20-LIKE PROTEIN"/>
    <property type="match status" value="1"/>
</dbReference>
<evidence type="ECO:0000256" key="1">
    <source>
        <dbReference type="ARBA" id="ARBA00022460"/>
    </source>
</evidence>
<name>A0AAW1LWH3_POPJA</name>
<proteinExistence type="predicted"/>
<organism evidence="4 5">
    <name type="scientific">Popillia japonica</name>
    <name type="common">Japanese beetle</name>
    <dbReference type="NCBI Taxonomy" id="7064"/>
    <lineage>
        <taxon>Eukaryota</taxon>
        <taxon>Metazoa</taxon>
        <taxon>Ecdysozoa</taxon>
        <taxon>Arthropoda</taxon>
        <taxon>Hexapoda</taxon>
        <taxon>Insecta</taxon>
        <taxon>Pterygota</taxon>
        <taxon>Neoptera</taxon>
        <taxon>Endopterygota</taxon>
        <taxon>Coleoptera</taxon>
        <taxon>Polyphaga</taxon>
        <taxon>Scarabaeiformia</taxon>
        <taxon>Scarabaeidae</taxon>
        <taxon>Rutelinae</taxon>
        <taxon>Popillia</taxon>
    </lineage>
</organism>
<dbReference type="PROSITE" id="PS51155">
    <property type="entry name" value="CHIT_BIND_RR_2"/>
    <property type="match status" value="1"/>
</dbReference>
<dbReference type="PROSITE" id="PS00233">
    <property type="entry name" value="CHIT_BIND_RR_1"/>
    <property type="match status" value="1"/>
</dbReference>
<dbReference type="InterPro" id="IPR000618">
    <property type="entry name" value="Insect_cuticle"/>
</dbReference>
<protein>
    <submittedName>
        <fullName evidence="4">Insect cuticle protein</fullName>
    </submittedName>
</protein>
<evidence type="ECO:0000256" key="2">
    <source>
        <dbReference type="PROSITE-ProRule" id="PRU00497"/>
    </source>
</evidence>
<dbReference type="GO" id="GO:0042302">
    <property type="term" value="F:structural constituent of cuticle"/>
    <property type="evidence" value="ECO:0007669"/>
    <property type="project" value="UniProtKB-UniRule"/>
</dbReference>
<comment type="caution">
    <text evidence="4">The sequence shown here is derived from an EMBL/GenBank/DDBJ whole genome shotgun (WGS) entry which is preliminary data.</text>
</comment>
<evidence type="ECO:0000256" key="3">
    <source>
        <dbReference type="SAM" id="SignalP"/>
    </source>
</evidence>
<dbReference type="AlphaFoldDB" id="A0AAW1LWH3"/>
<dbReference type="PRINTS" id="PR00947">
    <property type="entry name" value="CUTICLE"/>
</dbReference>
<gene>
    <name evidence="4" type="ORF">QE152_g8891</name>
</gene>
<sequence length="127" mass="14593">MLLRVVFISVFVVITNAGRRAESYVDSHLYAYGGKPVGNHKDQDYYAYPKYQFEYGVRDPHTGDHKMQYEERDGDVVRGYYTLHEPDGTIRTVHYTADKKNGFNARVVREGHAQHPAQQESGHSSKD</sequence>
<dbReference type="InterPro" id="IPR031311">
    <property type="entry name" value="CHIT_BIND_RR_consensus"/>
</dbReference>
<dbReference type="Pfam" id="PF00379">
    <property type="entry name" value="Chitin_bind_4"/>
    <property type="match status" value="1"/>
</dbReference>
<dbReference type="Proteomes" id="UP001458880">
    <property type="component" value="Unassembled WGS sequence"/>
</dbReference>
<accession>A0AAW1LWH3</accession>
<dbReference type="EMBL" id="JASPKY010000073">
    <property type="protein sequence ID" value="KAK9739573.1"/>
    <property type="molecule type" value="Genomic_DNA"/>
</dbReference>
<dbReference type="PANTHER" id="PTHR12236">
    <property type="entry name" value="STRUCTURAL CONTITUENT OF CUTICLE"/>
    <property type="match status" value="1"/>
</dbReference>
<keyword evidence="5" id="KW-1185">Reference proteome</keyword>